<dbReference type="RefSeq" id="WP_165054626.1">
    <property type="nucleotide sequence ID" value="NZ_JAALFE010000065.1"/>
</dbReference>
<evidence type="ECO:0000259" key="1">
    <source>
        <dbReference type="Pfam" id="PF08937"/>
    </source>
</evidence>
<keyword evidence="3" id="KW-1185">Reference proteome</keyword>
<name>A0A6M1U157_9RHOB</name>
<dbReference type="InterPro" id="IPR015032">
    <property type="entry name" value="ThsB__TIR-like_domain"/>
</dbReference>
<reference evidence="2 3" key="1">
    <citation type="submission" date="2020-02" db="EMBL/GenBank/DDBJ databases">
        <title>Rhodobacter translucens sp. nov., a novel bacterium isolated from activated sludge.</title>
        <authorList>
            <person name="Liu J."/>
        </authorList>
    </citation>
    <scope>NUCLEOTIDE SEQUENCE [LARGE SCALE GENOMIC DNA]</scope>
    <source>
        <strain evidence="2 3">HX-7-19</strain>
    </source>
</reference>
<accession>A0A6M1U157</accession>
<comment type="caution">
    <text evidence="2">The sequence shown here is derived from an EMBL/GenBank/DDBJ whole genome shotgun (WGS) entry which is preliminary data.</text>
</comment>
<dbReference type="EMBL" id="JAALFE010000065">
    <property type="protein sequence ID" value="NGQ93467.1"/>
    <property type="molecule type" value="Genomic_DNA"/>
</dbReference>
<gene>
    <name evidence="2" type="ORF">G5V65_21580</name>
</gene>
<protein>
    <recommendedName>
        <fullName evidence="1">Thoeris protein ThsB TIR-like domain-containing protein</fullName>
    </recommendedName>
</protein>
<organism evidence="2 3">
    <name type="scientific">Paragemmobacter kunshanensis</name>
    <dbReference type="NCBI Taxonomy" id="2583234"/>
    <lineage>
        <taxon>Bacteria</taxon>
        <taxon>Pseudomonadati</taxon>
        <taxon>Pseudomonadota</taxon>
        <taxon>Alphaproteobacteria</taxon>
        <taxon>Rhodobacterales</taxon>
        <taxon>Paracoccaceae</taxon>
        <taxon>Paragemmobacter</taxon>
    </lineage>
</organism>
<dbReference type="Pfam" id="PF08937">
    <property type="entry name" value="ThsB_TIR"/>
    <property type="match status" value="1"/>
</dbReference>
<sequence>MSLRIGNYTAFYVAEPFNPSRLGANATRDFLYYNLIKAWSASDASFNFRDSHALTYNVRDGSDWETTLKPRLRARIRASKNVLFILSSVTVNSRALREEIDYAINDQSLPVIVIYPEFTTKESLLSNGGISQRIRNLWANVPVFRDSVHKVPTLHVPWAKDLIKLALNDTDLMNGSGALPIQYFYKV</sequence>
<feature type="domain" description="Thoeris protein ThsB TIR-like" evidence="1">
    <location>
        <begin position="26"/>
        <end position="119"/>
    </location>
</feature>
<dbReference type="Gene3D" id="3.40.50.11200">
    <property type="match status" value="1"/>
</dbReference>
<dbReference type="Proteomes" id="UP000474758">
    <property type="component" value="Unassembled WGS sequence"/>
</dbReference>
<evidence type="ECO:0000313" key="3">
    <source>
        <dbReference type="Proteomes" id="UP000474758"/>
    </source>
</evidence>
<evidence type="ECO:0000313" key="2">
    <source>
        <dbReference type="EMBL" id="NGQ93467.1"/>
    </source>
</evidence>
<dbReference type="AlphaFoldDB" id="A0A6M1U157"/>
<proteinExistence type="predicted"/>